<dbReference type="GO" id="GO:0005634">
    <property type="term" value="C:nucleus"/>
    <property type="evidence" value="ECO:0007669"/>
    <property type="project" value="UniProtKB-SubCell"/>
</dbReference>
<reference evidence="9 10" key="1">
    <citation type="submission" date="2015-01" db="EMBL/GenBank/DDBJ databases">
        <title>Evolution of Trichinella species and genotypes.</title>
        <authorList>
            <person name="Korhonen P.K."/>
            <person name="Edoardo P."/>
            <person name="Giuseppe L.R."/>
            <person name="Gasser R.B."/>
        </authorList>
    </citation>
    <scope>NUCLEOTIDE SEQUENCE [LARGE SCALE GENOMIC DNA]</scope>
    <source>
        <strain evidence="9">ISS2496</strain>
    </source>
</reference>
<dbReference type="InterPro" id="IPR009071">
    <property type="entry name" value="HMG_box_dom"/>
</dbReference>
<dbReference type="GO" id="GO:0000122">
    <property type="term" value="P:negative regulation of transcription by RNA polymerase II"/>
    <property type="evidence" value="ECO:0007669"/>
    <property type="project" value="TreeGrafter"/>
</dbReference>
<evidence type="ECO:0000256" key="5">
    <source>
        <dbReference type="ARBA" id="ARBA00023242"/>
    </source>
</evidence>
<dbReference type="FunFam" id="1.10.30.10:FF:000002">
    <property type="entry name" value="transcription factor Sox-2"/>
    <property type="match status" value="1"/>
</dbReference>
<keyword evidence="4" id="KW-0804">Transcription</keyword>
<evidence type="ECO:0000256" key="4">
    <source>
        <dbReference type="ARBA" id="ARBA00023163"/>
    </source>
</evidence>
<dbReference type="GO" id="GO:0030182">
    <property type="term" value="P:neuron differentiation"/>
    <property type="evidence" value="ECO:0007669"/>
    <property type="project" value="TreeGrafter"/>
</dbReference>
<dbReference type="EMBL" id="JYDQ01000172">
    <property type="protein sequence ID" value="KRY12149.1"/>
    <property type="molecule type" value="Genomic_DNA"/>
</dbReference>
<dbReference type="GO" id="GO:0000978">
    <property type="term" value="F:RNA polymerase II cis-regulatory region sequence-specific DNA binding"/>
    <property type="evidence" value="ECO:0007669"/>
    <property type="project" value="TreeGrafter"/>
</dbReference>
<dbReference type="Proteomes" id="UP000054783">
    <property type="component" value="Unassembled WGS sequence"/>
</dbReference>
<dbReference type="InterPro" id="IPR050140">
    <property type="entry name" value="SRY-related_HMG-box_TF-like"/>
</dbReference>
<name>A0A0V0ZI91_9BILA</name>
<dbReference type="PANTHER" id="PTHR10270:SF324">
    <property type="entry name" value="SOX DOMAIN-CONTAINING PROTEIN DICHAETE-RELATED"/>
    <property type="match status" value="1"/>
</dbReference>
<feature type="region of interest" description="Disordered" evidence="7">
    <location>
        <begin position="173"/>
        <end position="275"/>
    </location>
</feature>
<dbReference type="PANTHER" id="PTHR10270">
    <property type="entry name" value="SOX TRANSCRIPTION FACTOR"/>
    <property type="match status" value="1"/>
</dbReference>
<evidence type="ECO:0000256" key="1">
    <source>
        <dbReference type="ARBA" id="ARBA00004123"/>
    </source>
</evidence>
<comment type="caution">
    <text evidence="9">The sequence shown here is derived from an EMBL/GenBank/DDBJ whole genome shotgun (WGS) entry which is preliminary data.</text>
</comment>
<sequence length="554" mass="59981">MFVTALSVQHLKLKMNLHTKSLIYHERLDKKDLSIFLMEDEAYSQLNSVGKRQLQHQRSNLWYVWRRASALLGRWEAIPRGRPSACWTPVKKGQSINSDWSSLVGAPPRRRGLASVSATQAARHSEARVQTIVLEMDASSEQQLKAAAMAASLQLPLGGQSGQDLMSFGGMTVNGGSPYPSPGGGHHLGPSMSHLSYGHLPQQQSTSPPTIGVSMQAPTTPTSSSGPNNNASCSLQQQQQQANSPQMIHNQSSGSGSSGGGSGSSSKKDDRVKRPMNAFMVWSRGQRRKMAQENPKMHNSEISKRLGLEWKNLSESEKRPFIDEAKRLRADHMKLHPDYKYRPRRKQKTLMKKDKFMGPTGLLGAAGLDPMKPAGHQQAVYQMTGYPMMSSSPPNGAYQIAAANFGTTTDPYHQQQVAAAYARYDPMTMAAMQHMQGMQSGPAPVPTSAYLNGSMAYHHSAPSGGGGYPGLSCSNPNTMAGSPYGAGSGTGQLVKSESISPPPPPSSAQMGGARRNDISDFINVYLQPTSADQQKLQYMSNMNAAMSSVPLNHL</sequence>
<dbReference type="SUPFAM" id="SSF47095">
    <property type="entry name" value="HMG-box"/>
    <property type="match status" value="1"/>
</dbReference>
<dbReference type="SMART" id="SM00398">
    <property type="entry name" value="HMG"/>
    <property type="match status" value="1"/>
</dbReference>
<evidence type="ECO:0000256" key="2">
    <source>
        <dbReference type="ARBA" id="ARBA00023015"/>
    </source>
</evidence>
<dbReference type="GO" id="GO:0001228">
    <property type="term" value="F:DNA-binding transcription activator activity, RNA polymerase II-specific"/>
    <property type="evidence" value="ECO:0007669"/>
    <property type="project" value="TreeGrafter"/>
</dbReference>
<dbReference type="STRING" id="990121.A0A0V0ZI91"/>
<keyword evidence="10" id="KW-1185">Reference proteome</keyword>
<keyword evidence="3 6" id="KW-0238">DNA-binding</keyword>
<keyword evidence="5 6" id="KW-0539">Nucleus</keyword>
<evidence type="ECO:0000259" key="8">
    <source>
        <dbReference type="PROSITE" id="PS50118"/>
    </source>
</evidence>
<dbReference type="InterPro" id="IPR022097">
    <property type="entry name" value="SOX_fam"/>
</dbReference>
<dbReference type="OrthoDB" id="6247875at2759"/>
<dbReference type="Pfam" id="PF12336">
    <property type="entry name" value="SOXp"/>
    <property type="match status" value="1"/>
</dbReference>
<evidence type="ECO:0000256" key="6">
    <source>
        <dbReference type="PROSITE-ProRule" id="PRU00267"/>
    </source>
</evidence>
<organism evidence="9 10">
    <name type="scientific">Trichinella patagoniensis</name>
    <dbReference type="NCBI Taxonomy" id="990121"/>
    <lineage>
        <taxon>Eukaryota</taxon>
        <taxon>Metazoa</taxon>
        <taxon>Ecdysozoa</taxon>
        <taxon>Nematoda</taxon>
        <taxon>Enoplea</taxon>
        <taxon>Dorylaimia</taxon>
        <taxon>Trichinellida</taxon>
        <taxon>Trichinellidae</taxon>
        <taxon>Trichinella</taxon>
    </lineage>
</organism>
<dbReference type="CDD" id="cd01388">
    <property type="entry name" value="HMG-box_SoxB"/>
    <property type="match status" value="1"/>
</dbReference>
<evidence type="ECO:0000256" key="7">
    <source>
        <dbReference type="SAM" id="MobiDB-lite"/>
    </source>
</evidence>
<proteinExistence type="predicted"/>
<keyword evidence="2" id="KW-0805">Transcription regulation</keyword>
<feature type="region of interest" description="Disordered" evidence="7">
    <location>
        <begin position="483"/>
        <end position="513"/>
    </location>
</feature>
<feature type="DNA-binding region" description="HMG box" evidence="6">
    <location>
        <begin position="272"/>
        <end position="340"/>
    </location>
</feature>
<gene>
    <name evidence="9" type="primary">SOX2</name>
    <name evidence="9" type="ORF">T12_106</name>
</gene>
<evidence type="ECO:0000256" key="3">
    <source>
        <dbReference type="ARBA" id="ARBA00023125"/>
    </source>
</evidence>
<feature type="compositionally biased region" description="Polar residues" evidence="7">
    <location>
        <begin position="216"/>
        <end position="235"/>
    </location>
</feature>
<dbReference type="InterPro" id="IPR036910">
    <property type="entry name" value="HMG_box_dom_sf"/>
</dbReference>
<feature type="domain" description="HMG box" evidence="8">
    <location>
        <begin position="272"/>
        <end position="340"/>
    </location>
</feature>
<dbReference type="PROSITE" id="PS50118">
    <property type="entry name" value="HMG_BOX_2"/>
    <property type="match status" value="1"/>
</dbReference>
<evidence type="ECO:0000313" key="9">
    <source>
        <dbReference type="EMBL" id="KRY12149.1"/>
    </source>
</evidence>
<accession>A0A0V0ZI91</accession>
<protein>
    <submittedName>
        <fullName evidence="9">Transcription factor SOX-2</fullName>
    </submittedName>
</protein>
<evidence type="ECO:0000313" key="10">
    <source>
        <dbReference type="Proteomes" id="UP000054783"/>
    </source>
</evidence>
<comment type="subcellular location">
    <subcellularLocation>
        <location evidence="1">Nucleus</location>
    </subcellularLocation>
</comment>
<dbReference type="Pfam" id="PF00505">
    <property type="entry name" value="HMG_box"/>
    <property type="match status" value="1"/>
</dbReference>
<dbReference type="GO" id="GO:0007420">
    <property type="term" value="P:brain development"/>
    <property type="evidence" value="ECO:0007669"/>
    <property type="project" value="TreeGrafter"/>
</dbReference>
<feature type="compositionally biased region" description="Polar residues" evidence="7">
    <location>
        <begin position="242"/>
        <end position="251"/>
    </location>
</feature>
<dbReference type="Gene3D" id="1.10.30.10">
    <property type="entry name" value="High mobility group box domain"/>
    <property type="match status" value="1"/>
</dbReference>
<dbReference type="AlphaFoldDB" id="A0A0V0ZI91"/>